<geneLocation type="plasmid" evidence="1">
    <name>p14057A</name>
</geneLocation>
<sequence length="114" mass="12658">MNIKLKTQAVVVSVLATALVGCFEPNGKNFEGAWVNSKKNDMVKPTLLDITCEKGFCEVSKTIWFFPTASYADPSISHAKLENDNLLVWDGFQGSAKVEGGKLIWNSDVYVRRE</sequence>
<protein>
    <recommendedName>
        <fullName evidence="2">Lipoprotein</fullName>
    </recommendedName>
</protein>
<reference evidence="1" key="1">
    <citation type="journal article" date="2018" name="Virulence">
        <title>Coexistence of two novel resistance plasmids, blaKPC-2-carrying p14057A and tetA(A) -carrying p14057B, in Pseudomonas aeruginosa.</title>
        <authorList>
            <person name="Shi L."/>
            <person name="Liang Q."/>
            <person name="Feng J."/>
            <person name="Zhan Z."/>
            <person name="Zhao Y."/>
            <person name="Yang W."/>
            <person name="Yang H."/>
            <person name="Chen Y."/>
            <person name="Huang M."/>
            <person name="Tong Y."/>
            <person name="Li X."/>
            <person name="Yin Z."/>
            <person name="Wang J."/>
            <person name="Zhou D."/>
        </authorList>
    </citation>
    <scope>NUCLEOTIDE SEQUENCE</scope>
    <source>
        <plasmid evidence="1">p14057A</plasmid>
    </source>
</reference>
<dbReference type="AlphaFoldDB" id="A0A218MAR7"/>
<dbReference type="EMBL" id="KY296095">
    <property type="protein sequence ID" value="ASD54073.1"/>
    <property type="molecule type" value="Genomic_DNA"/>
</dbReference>
<accession>A0A218MAR7</accession>
<evidence type="ECO:0000313" key="1">
    <source>
        <dbReference type="EMBL" id="ASD54073.1"/>
    </source>
</evidence>
<organism evidence="1">
    <name type="scientific">Pseudomonas aeruginosa</name>
    <dbReference type="NCBI Taxonomy" id="287"/>
    <lineage>
        <taxon>Bacteria</taxon>
        <taxon>Pseudomonadati</taxon>
        <taxon>Pseudomonadota</taxon>
        <taxon>Gammaproteobacteria</taxon>
        <taxon>Pseudomonadales</taxon>
        <taxon>Pseudomonadaceae</taxon>
        <taxon>Pseudomonas</taxon>
    </lineage>
</organism>
<dbReference type="RefSeq" id="WP_172689454.1">
    <property type="nucleotide sequence ID" value="NZ_CP065412.1"/>
</dbReference>
<keyword evidence="1" id="KW-0614">Plasmid</keyword>
<dbReference type="PROSITE" id="PS51257">
    <property type="entry name" value="PROKAR_LIPOPROTEIN"/>
    <property type="match status" value="1"/>
</dbReference>
<name>A0A218MAR7_PSEAI</name>
<evidence type="ECO:0008006" key="2">
    <source>
        <dbReference type="Google" id="ProtNLM"/>
    </source>
</evidence>
<proteinExistence type="predicted"/>